<comment type="caution">
    <text evidence="10">The sequence shown here is derived from an EMBL/GenBank/DDBJ whole genome shotgun (WGS) entry which is preliminary data.</text>
</comment>
<dbReference type="Pfam" id="PF13414">
    <property type="entry name" value="TPR_11"/>
    <property type="match status" value="1"/>
</dbReference>
<dbReference type="SMART" id="SM00028">
    <property type="entry name" value="TPR"/>
    <property type="match status" value="7"/>
</dbReference>
<dbReference type="Proteomes" id="UP001549921">
    <property type="component" value="Unassembled WGS sequence"/>
</dbReference>
<name>A0ABD0TJI6_LOXSC</name>
<dbReference type="AlphaFoldDB" id="A0ABD0TJI6"/>
<evidence type="ECO:0000256" key="4">
    <source>
        <dbReference type="ARBA" id="ARBA00022786"/>
    </source>
</evidence>
<feature type="repeat" description="TPR" evidence="7">
    <location>
        <begin position="382"/>
        <end position="415"/>
    </location>
</feature>
<keyword evidence="5 7" id="KW-0802">TPR repeat</keyword>
<dbReference type="InterPro" id="IPR007192">
    <property type="entry name" value="APC8"/>
</dbReference>
<evidence type="ECO:0000256" key="5">
    <source>
        <dbReference type="ARBA" id="ARBA00022803"/>
    </source>
</evidence>
<dbReference type="Pfam" id="PF13181">
    <property type="entry name" value="TPR_8"/>
    <property type="match status" value="1"/>
</dbReference>
<dbReference type="SUPFAM" id="SSF48452">
    <property type="entry name" value="TPR-like"/>
    <property type="match status" value="3"/>
</dbReference>
<evidence type="ECO:0000313" key="11">
    <source>
        <dbReference type="Proteomes" id="UP001549921"/>
    </source>
</evidence>
<dbReference type="PROSITE" id="PS50005">
    <property type="entry name" value="TPR"/>
    <property type="match status" value="3"/>
</dbReference>
<feature type="compositionally biased region" description="Polar residues" evidence="8">
    <location>
        <begin position="577"/>
        <end position="586"/>
    </location>
</feature>
<evidence type="ECO:0000313" key="10">
    <source>
        <dbReference type="EMBL" id="KAL0849493.1"/>
    </source>
</evidence>
<dbReference type="PANTHER" id="PTHR12558:SF10">
    <property type="entry name" value="CELL DIVISION CYCLE PROTEIN 23 HOMOLOG"/>
    <property type="match status" value="1"/>
</dbReference>
<protein>
    <recommendedName>
        <fullName evidence="9">Cdc23 domain-containing protein</fullName>
    </recommendedName>
</protein>
<dbReference type="GO" id="GO:0051301">
    <property type="term" value="P:cell division"/>
    <property type="evidence" value="ECO:0007669"/>
    <property type="project" value="UniProtKB-KW"/>
</dbReference>
<evidence type="ECO:0000256" key="2">
    <source>
        <dbReference type="ARBA" id="ARBA00022737"/>
    </source>
</evidence>
<keyword evidence="6" id="KW-0131">Cell cycle</keyword>
<evidence type="ECO:0000256" key="1">
    <source>
        <dbReference type="ARBA" id="ARBA00022618"/>
    </source>
</evidence>
<organism evidence="10 11">
    <name type="scientific">Loxostege sticticalis</name>
    <name type="common">Beet webworm moth</name>
    <dbReference type="NCBI Taxonomy" id="481309"/>
    <lineage>
        <taxon>Eukaryota</taxon>
        <taxon>Metazoa</taxon>
        <taxon>Ecdysozoa</taxon>
        <taxon>Arthropoda</taxon>
        <taxon>Hexapoda</taxon>
        <taxon>Insecta</taxon>
        <taxon>Pterygota</taxon>
        <taxon>Neoptera</taxon>
        <taxon>Endopterygota</taxon>
        <taxon>Lepidoptera</taxon>
        <taxon>Glossata</taxon>
        <taxon>Ditrysia</taxon>
        <taxon>Pyraloidea</taxon>
        <taxon>Crambidae</taxon>
        <taxon>Pyraustinae</taxon>
        <taxon>Loxostege</taxon>
    </lineage>
</organism>
<keyword evidence="1" id="KW-0132">Cell division</keyword>
<gene>
    <name evidence="10" type="ORF">ABMA28_013770</name>
</gene>
<dbReference type="Gene3D" id="1.25.40.10">
    <property type="entry name" value="Tetratricopeptide repeat domain"/>
    <property type="match status" value="2"/>
</dbReference>
<feature type="compositionally biased region" description="Polar residues" evidence="8">
    <location>
        <begin position="559"/>
        <end position="568"/>
    </location>
</feature>
<reference evidence="10 11" key="1">
    <citation type="submission" date="2024-06" db="EMBL/GenBank/DDBJ databases">
        <title>A chromosome-level genome assembly of beet webworm, Loxostege sticticalis.</title>
        <authorList>
            <person name="Zhang Y."/>
        </authorList>
    </citation>
    <scope>NUCLEOTIDE SEQUENCE [LARGE SCALE GENOMIC DNA]</scope>
    <source>
        <strain evidence="10">AQ028</strain>
        <tissue evidence="10">Male pupae</tissue>
    </source>
</reference>
<dbReference type="Pfam" id="PF04049">
    <property type="entry name" value="ANAPC8"/>
    <property type="match status" value="1"/>
</dbReference>
<evidence type="ECO:0000256" key="8">
    <source>
        <dbReference type="SAM" id="MobiDB-lite"/>
    </source>
</evidence>
<dbReference type="InterPro" id="IPR019734">
    <property type="entry name" value="TPR_rpt"/>
</dbReference>
<feature type="repeat" description="TPR" evidence="7">
    <location>
        <begin position="314"/>
        <end position="347"/>
    </location>
</feature>
<feature type="repeat" description="TPR" evidence="7">
    <location>
        <begin position="348"/>
        <end position="381"/>
    </location>
</feature>
<proteinExistence type="predicted"/>
<evidence type="ECO:0000256" key="7">
    <source>
        <dbReference type="PROSITE-ProRule" id="PRU00339"/>
    </source>
</evidence>
<feature type="region of interest" description="Disordered" evidence="8">
    <location>
        <begin position="559"/>
        <end position="596"/>
    </location>
</feature>
<dbReference type="PANTHER" id="PTHR12558">
    <property type="entry name" value="CELL DIVISION CYCLE 16,23,27"/>
    <property type="match status" value="1"/>
</dbReference>
<feature type="domain" description="Cdc23" evidence="9">
    <location>
        <begin position="18"/>
        <end position="253"/>
    </location>
</feature>
<keyword evidence="3" id="KW-0498">Mitosis</keyword>
<evidence type="ECO:0000256" key="6">
    <source>
        <dbReference type="ARBA" id="ARBA00023306"/>
    </source>
</evidence>
<dbReference type="InterPro" id="IPR011990">
    <property type="entry name" value="TPR-like_helical_dom_sf"/>
</dbReference>
<keyword evidence="4" id="KW-0833">Ubl conjugation pathway</keyword>
<keyword evidence="2" id="KW-0677">Repeat</keyword>
<dbReference type="EMBL" id="JBEDNZ010000004">
    <property type="protein sequence ID" value="KAL0849493.1"/>
    <property type="molecule type" value="Genomic_DNA"/>
</dbReference>
<sequence>MQPLTMNTKGDVQIDLNQVRIDIRHGIRECTDRGLIQTAKWLAELNYALKDHKVAHEEPPESYDDGIAVEDKEAYTLAKTYFDCQEYDRAAHFLENCTSPKCVFLLRYSQYMSSEKKRLDNATDSSNENTESTQVLLDLLSFFKANRNNLDGYLLYLEGVVLKKLDLRSQAVTVLQASVAAAPTLWAAWVELSGLANEYEALDALQLPEHWMMYFFAAHAFVELKLSDQALDAYLALAAVGFHKSTYVTAQMAIAHHDRRDVDTSLTLFRELYQVDPYRLDNWDVYSHLLYLKEKRMELANLAQRAVSIDKYRVETCCVIGNYYSLRSEHQKAVMYFQRALALDPQYLSAWILMGHEFIELQNSNAAIQCYRQAIDVNRNDYRAWNGLGQAYEILGLNGYCIYYYSRAAQLKPDDSRMLVSLGEAYEKMDKIPNALKCYYKAHSTGDIEGMALFKLAKLYEKSNMPNSAAAAYTAACHDAANAGSKELPAAQRYLAQYYLRFSLLDHAAHYAYKCLEHESTKEAGKNILKTISEKRLAASSSQPTSLPEDLPEAIKNVSAVSISNETPKTPLPSPNATPDNFSTPVFTRKNSKYKM</sequence>
<evidence type="ECO:0000256" key="3">
    <source>
        <dbReference type="ARBA" id="ARBA00022776"/>
    </source>
</evidence>
<evidence type="ECO:0000259" key="9">
    <source>
        <dbReference type="Pfam" id="PF04049"/>
    </source>
</evidence>
<accession>A0ABD0TJI6</accession>